<accession>A0A0G2ZCP7</accession>
<keyword evidence="1" id="KW-0732">Signal</keyword>
<dbReference type="AlphaFoldDB" id="A0A0G2ZCP7"/>
<feature type="signal peptide" evidence="1">
    <location>
        <begin position="1"/>
        <end position="18"/>
    </location>
</feature>
<dbReference type="OrthoDB" id="39395at2"/>
<evidence type="ECO:0000256" key="1">
    <source>
        <dbReference type="SAM" id="SignalP"/>
    </source>
</evidence>
<gene>
    <name evidence="2" type="ORF">IX53_08680</name>
</gene>
<reference evidence="2 3" key="1">
    <citation type="submission" date="2015-04" db="EMBL/GenBank/DDBJ databases">
        <title>Complete Genome Sequence of Kosmotoga pacifica SLHLJ1.</title>
        <authorList>
            <person name="Jiang L.J."/>
            <person name="Shao Z.Z."/>
            <person name="Jebbar M."/>
        </authorList>
    </citation>
    <scope>NUCLEOTIDE SEQUENCE [LARGE SCALE GENOMIC DNA]</scope>
    <source>
        <strain evidence="2 3">SLHLJ1</strain>
    </source>
</reference>
<sequence length="483" mass="55124">MKKLLSLLLITTSIFAFAQEITDFLPSSAGYFLIIKNSVDYFEYLKKNTNLFYVYLEKDGLGLEDYFLSLLSAAGYSTGSTPDERKIKKAINGEILLAGKEFDLELENIITFDPIFVLEKFKTGTKDIFLVWKSEEPMELLKIIASLLETSIFQQEGDLVGELRSNSGEVYFHVGDNFLILGDTRDAVESPLKAFSGEIGRMIDSEEEAAEFVKSSEGYWITGYFDSDRFKIGLGLEHIFSTRKTTLFVRPEGHTLAATMIQENIFLDGTEKDRLMGYMDTKEDKLSGQYFGNYLAFFPANSVSTLRRELSHWFNDSLEPYRELADLIVEFAKKGQGVAEIFGSVAASPTSFALRFQISADTGPERQKLEEWGAKHYSINGFEVYEVKSILERIYFLFDGEYTVITNLSPEDYVRRLSTGKRLKDNDRYMYLKEMNEAENIAEVFVNLGDIFYDLLGMKVDTALLYIESMDEDGNFIHSLRVY</sequence>
<dbReference type="PATRIC" id="fig|1330330.3.peg.1766"/>
<feature type="chain" id="PRO_5002550823" description="DUF3352 domain-containing protein" evidence="1">
    <location>
        <begin position="19"/>
        <end position="483"/>
    </location>
</feature>
<dbReference type="EMBL" id="CP011232">
    <property type="protein sequence ID" value="AKI97876.1"/>
    <property type="molecule type" value="Genomic_DNA"/>
</dbReference>
<evidence type="ECO:0000313" key="3">
    <source>
        <dbReference type="Proteomes" id="UP000035159"/>
    </source>
</evidence>
<dbReference type="RefSeq" id="WP_047755011.1">
    <property type="nucleotide sequence ID" value="NZ_CAJUHA010000005.1"/>
</dbReference>
<keyword evidence="3" id="KW-1185">Reference proteome</keyword>
<dbReference type="STRING" id="1330330.IX53_08680"/>
<organism evidence="2 3">
    <name type="scientific">Kosmotoga pacifica</name>
    <dbReference type="NCBI Taxonomy" id="1330330"/>
    <lineage>
        <taxon>Bacteria</taxon>
        <taxon>Thermotogati</taxon>
        <taxon>Thermotogota</taxon>
        <taxon>Thermotogae</taxon>
        <taxon>Kosmotogales</taxon>
        <taxon>Kosmotogaceae</taxon>
        <taxon>Kosmotoga</taxon>
    </lineage>
</organism>
<proteinExistence type="predicted"/>
<dbReference type="KEGG" id="kpf:IX53_08680"/>
<evidence type="ECO:0008006" key="4">
    <source>
        <dbReference type="Google" id="ProtNLM"/>
    </source>
</evidence>
<dbReference type="Proteomes" id="UP000035159">
    <property type="component" value="Chromosome"/>
</dbReference>
<evidence type="ECO:0000313" key="2">
    <source>
        <dbReference type="EMBL" id="AKI97876.1"/>
    </source>
</evidence>
<protein>
    <recommendedName>
        <fullName evidence="4">DUF3352 domain-containing protein</fullName>
    </recommendedName>
</protein>
<name>A0A0G2ZCP7_9BACT</name>